<evidence type="ECO:0000313" key="2">
    <source>
        <dbReference type="Proteomes" id="UP001428341"/>
    </source>
</evidence>
<organism evidence="1 2">
    <name type="scientific">Citrus x changshan-huyou</name>
    <dbReference type="NCBI Taxonomy" id="2935761"/>
    <lineage>
        <taxon>Eukaryota</taxon>
        <taxon>Viridiplantae</taxon>
        <taxon>Streptophyta</taxon>
        <taxon>Embryophyta</taxon>
        <taxon>Tracheophyta</taxon>
        <taxon>Spermatophyta</taxon>
        <taxon>Magnoliopsida</taxon>
        <taxon>eudicotyledons</taxon>
        <taxon>Gunneridae</taxon>
        <taxon>Pentapetalae</taxon>
        <taxon>rosids</taxon>
        <taxon>malvids</taxon>
        <taxon>Sapindales</taxon>
        <taxon>Rutaceae</taxon>
        <taxon>Aurantioideae</taxon>
        <taxon>Citrus</taxon>
    </lineage>
</organism>
<gene>
    <name evidence="1" type="ORF">WN944_022415</name>
</gene>
<dbReference type="AlphaFoldDB" id="A0AAP0R188"/>
<dbReference type="PANTHER" id="PTHR47872">
    <property type="entry name" value="NUCLEAR RNA EXPORT FACTOR SDE5-RELATED"/>
    <property type="match status" value="1"/>
</dbReference>
<accession>A0AAP0R188</accession>
<keyword evidence="2" id="KW-1185">Reference proteome</keyword>
<evidence type="ECO:0008006" key="3">
    <source>
        <dbReference type="Google" id="ProtNLM"/>
    </source>
</evidence>
<evidence type="ECO:0000313" key="1">
    <source>
        <dbReference type="EMBL" id="KAK9229453.1"/>
    </source>
</evidence>
<sequence>MENLDLLGQNGVRYQESMLKLIDRLAETLGEKTNFLGKSSEKENLICQISNTNVQMTFPVDHAFVSAHNHCISLYSDVQSCKGRSKYPKDRNELQKQVLAAFDYIDWIYNDKEDSLQTLLRAMMEYRVTMKEHCKAVIDAFAQGDHIRAGKLLEQTSDMEEIINVGKLGEEMMSNLEPLTKFQVLYLKKLPNLNRVHWKALPFPDACRIFVFKCPELKKLPLDLEREAKVKFLSRERKIGGNNFNGRIK</sequence>
<protein>
    <recommendedName>
        <fullName evidence="3">Disease resistance protein</fullName>
    </recommendedName>
</protein>
<comment type="caution">
    <text evidence="1">The sequence shown here is derived from an EMBL/GenBank/DDBJ whole genome shotgun (WGS) entry which is preliminary data.</text>
</comment>
<reference evidence="1 2" key="1">
    <citation type="submission" date="2024-05" db="EMBL/GenBank/DDBJ databases">
        <title>Haplotype-resolved chromosome-level genome assembly of Huyou (Citrus changshanensis).</title>
        <authorList>
            <person name="Miao C."/>
            <person name="Chen W."/>
            <person name="Wu Y."/>
            <person name="Wang L."/>
            <person name="Zhao S."/>
            <person name="Grierson D."/>
            <person name="Xu C."/>
            <person name="Chen K."/>
        </authorList>
    </citation>
    <scope>NUCLEOTIDE SEQUENCE [LARGE SCALE GENOMIC DNA]</scope>
    <source>
        <strain evidence="1">01-14</strain>
        <tissue evidence="1">Leaf</tissue>
    </source>
</reference>
<dbReference type="EMBL" id="JBCGBO010000001">
    <property type="protein sequence ID" value="KAK9229453.1"/>
    <property type="molecule type" value="Genomic_DNA"/>
</dbReference>
<dbReference type="PANTHER" id="PTHR47872:SF3">
    <property type="entry name" value="NUCLEAR RNA EXPORT FACTOR SDE5 ISOFORM X1"/>
    <property type="match status" value="1"/>
</dbReference>
<dbReference type="Proteomes" id="UP001428341">
    <property type="component" value="Unassembled WGS sequence"/>
</dbReference>
<proteinExistence type="predicted"/>
<name>A0AAP0R188_9ROSI</name>